<dbReference type="EMBL" id="JAGYWB010000009">
    <property type="protein sequence ID" value="KAI0512105.1"/>
    <property type="molecule type" value="Genomic_DNA"/>
</dbReference>
<keyword evidence="2" id="KW-0812">Transmembrane</keyword>
<dbReference type="PANTHER" id="PTHR45676:SF159">
    <property type="entry name" value="RING-H2 FINGER PROTEIN ATL51"/>
    <property type="match status" value="1"/>
</dbReference>
<dbReference type="PROSITE" id="PS50089">
    <property type="entry name" value="ZF_RING_2"/>
    <property type="match status" value="1"/>
</dbReference>
<keyword evidence="1" id="KW-0863">Zinc-finger</keyword>
<evidence type="ECO:0000313" key="5">
    <source>
        <dbReference type="Proteomes" id="UP000829196"/>
    </source>
</evidence>
<dbReference type="GO" id="GO:0008270">
    <property type="term" value="F:zinc ion binding"/>
    <property type="evidence" value="ECO:0007669"/>
    <property type="project" value="UniProtKB-KW"/>
</dbReference>
<keyword evidence="1" id="KW-0862">Zinc</keyword>
<dbReference type="SUPFAM" id="SSF57850">
    <property type="entry name" value="RING/U-box"/>
    <property type="match status" value="1"/>
</dbReference>
<dbReference type="CDD" id="cd16461">
    <property type="entry name" value="RING-H2_EL5-like"/>
    <property type="match status" value="1"/>
</dbReference>
<dbReference type="Gene3D" id="3.30.40.10">
    <property type="entry name" value="Zinc/RING finger domain, C3HC4 (zinc finger)"/>
    <property type="match status" value="1"/>
</dbReference>
<keyword evidence="2" id="KW-0472">Membrane</keyword>
<dbReference type="SMART" id="SM00184">
    <property type="entry name" value="RING"/>
    <property type="match status" value="1"/>
</dbReference>
<feature type="domain" description="RING-type" evidence="3">
    <location>
        <begin position="116"/>
        <end position="158"/>
    </location>
</feature>
<dbReference type="Proteomes" id="UP000829196">
    <property type="component" value="Unassembled WGS sequence"/>
</dbReference>
<gene>
    <name evidence="4" type="ORF">KFK09_012741</name>
</gene>
<comment type="caution">
    <text evidence="4">The sequence shown here is derived from an EMBL/GenBank/DDBJ whole genome shotgun (WGS) entry which is preliminary data.</text>
</comment>
<dbReference type="PANTHER" id="PTHR45676">
    <property type="entry name" value="RING-H2 FINGER PROTEIN ATL51-RELATED"/>
    <property type="match status" value="1"/>
</dbReference>
<accession>A0A8T3BK35</accession>
<feature type="transmembrane region" description="Helical" evidence="2">
    <location>
        <begin position="24"/>
        <end position="46"/>
    </location>
</feature>
<dbReference type="InterPro" id="IPR001841">
    <property type="entry name" value="Znf_RING"/>
</dbReference>
<name>A0A8T3BK35_DENNO</name>
<keyword evidence="2" id="KW-1133">Transmembrane helix</keyword>
<dbReference type="Pfam" id="PF13639">
    <property type="entry name" value="zf-RING_2"/>
    <property type="match status" value="1"/>
</dbReference>
<evidence type="ECO:0000256" key="1">
    <source>
        <dbReference type="PROSITE-ProRule" id="PRU00175"/>
    </source>
</evidence>
<dbReference type="GO" id="GO:0016567">
    <property type="term" value="P:protein ubiquitination"/>
    <property type="evidence" value="ECO:0007669"/>
    <property type="project" value="TreeGrafter"/>
</dbReference>
<reference evidence="4" key="1">
    <citation type="journal article" date="2022" name="Front. Genet.">
        <title>Chromosome-Scale Assembly of the Dendrobium nobile Genome Provides Insights Into the Molecular Mechanism of the Biosynthesis of the Medicinal Active Ingredient of Dendrobium.</title>
        <authorList>
            <person name="Xu Q."/>
            <person name="Niu S.-C."/>
            <person name="Li K.-L."/>
            <person name="Zheng P.-J."/>
            <person name="Zhang X.-J."/>
            <person name="Jia Y."/>
            <person name="Liu Y."/>
            <person name="Niu Y.-X."/>
            <person name="Yu L.-H."/>
            <person name="Chen D.-F."/>
            <person name="Zhang G.-Q."/>
        </authorList>
    </citation>
    <scope>NUCLEOTIDE SEQUENCE</scope>
    <source>
        <tissue evidence="4">Leaf</tissue>
    </source>
</reference>
<organism evidence="4 5">
    <name type="scientific">Dendrobium nobile</name>
    <name type="common">Orchid</name>
    <dbReference type="NCBI Taxonomy" id="94219"/>
    <lineage>
        <taxon>Eukaryota</taxon>
        <taxon>Viridiplantae</taxon>
        <taxon>Streptophyta</taxon>
        <taxon>Embryophyta</taxon>
        <taxon>Tracheophyta</taxon>
        <taxon>Spermatophyta</taxon>
        <taxon>Magnoliopsida</taxon>
        <taxon>Liliopsida</taxon>
        <taxon>Asparagales</taxon>
        <taxon>Orchidaceae</taxon>
        <taxon>Epidendroideae</taxon>
        <taxon>Malaxideae</taxon>
        <taxon>Dendrobiinae</taxon>
        <taxon>Dendrobium</taxon>
    </lineage>
</organism>
<dbReference type="InterPro" id="IPR013083">
    <property type="entry name" value="Znf_RING/FYVE/PHD"/>
</dbReference>
<evidence type="ECO:0000256" key="2">
    <source>
        <dbReference type="SAM" id="Phobius"/>
    </source>
</evidence>
<sequence>MKKENPAPCSFLPLMDGEQSNLHAFMNLLLVTFSLATAFVAIYYCMSKICRRQRGRDVLLEFNGEAAIRADVAVSIEVSRVQLIPPSRIFRKVDVAGGESCGGSAGGGGGGEERMCAVCLSEFEDGEKVRFLPECGHCFHVECIDKWFRRNSTCPMCRQALTLLR</sequence>
<dbReference type="SMR" id="A0A8T3BK35"/>
<evidence type="ECO:0000313" key="4">
    <source>
        <dbReference type="EMBL" id="KAI0512105.1"/>
    </source>
</evidence>
<keyword evidence="1" id="KW-0479">Metal-binding</keyword>
<proteinExistence type="predicted"/>
<protein>
    <recommendedName>
        <fullName evidence="3">RING-type domain-containing protein</fullName>
    </recommendedName>
</protein>
<keyword evidence="5" id="KW-1185">Reference proteome</keyword>
<dbReference type="AlphaFoldDB" id="A0A8T3BK35"/>
<evidence type="ECO:0000259" key="3">
    <source>
        <dbReference type="PROSITE" id="PS50089"/>
    </source>
</evidence>
<dbReference type="OrthoDB" id="8062037at2759"/>